<dbReference type="Proteomes" id="UP001283361">
    <property type="component" value="Unassembled WGS sequence"/>
</dbReference>
<accession>A0AAE1ADK7</accession>
<protein>
    <submittedName>
        <fullName evidence="1">Uncharacterized protein</fullName>
    </submittedName>
</protein>
<dbReference type="EMBL" id="JAWDGP010002051">
    <property type="protein sequence ID" value="KAK3785873.1"/>
    <property type="molecule type" value="Genomic_DNA"/>
</dbReference>
<comment type="caution">
    <text evidence="1">The sequence shown here is derived from an EMBL/GenBank/DDBJ whole genome shotgun (WGS) entry which is preliminary data.</text>
</comment>
<sequence>MRKELTFWVTVPDVGAAVSRVLDVRVDYSNEQPAVSVSPVSCNIMVDVSVDIGDPVRKHARSSHRILILNVRNTENPVSSKAGELRSSRLVRSRRIFWSTAFRRPPAEGSDKSLSARAVLLHLDLQPPRFVTGWGSRRLQQFRGFNDLASRAVLVF</sequence>
<dbReference type="AlphaFoldDB" id="A0AAE1ADK7"/>
<proteinExistence type="predicted"/>
<reference evidence="1" key="1">
    <citation type="journal article" date="2023" name="G3 (Bethesda)">
        <title>A reference genome for the long-term kleptoplast-retaining sea slug Elysia crispata morphotype clarki.</title>
        <authorList>
            <person name="Eastman K.E."/>
            <person name="Pendleton A.L."/>
            <person name="Shaikh M.A."/>
            <person name="Suttiyut T."/>
            <person name="Ogas R."/>
            <person name="Tomko P."/>
            <person name="Gavelis G."/>
            <person name="Widhalm J.R."/>
            <person name="Wisecaver J.H."/>
        </authorList>
    </citation>
    <scope>NUCLEOTIDE SEQUENCE</scope>
    <source>
        <strain evidence="1">ECLA1</strain>
    </source>
</reference>
<name>A0AAE1ADK7_9GAST</name>
<gene>
    <name evidence="1" type="ORF">RRG08_005933</name>
</gene>
<evidence type="ECO:0000313" key="1">
    <source>
        <dbReference type="EMBL" id="KAK3785873.1"/>
    </source>
</evidence>
<keyword evidence="2" id="KW-1185">Reference proteome</keyword>
<evidence type="ECO:0000313" key="2">
    <source>
        <dbReference type="Proteomes" id="UP001283361"/>
    </source>
</evidence>
<organism evidence="1 2">
    <name type="scientific">Elysia crispata</name>
    <name type="common">lettuce slug</name>
    <dbReference type="NCBI Taxonomy" id="231223"/>
    <lineage>
        <taxon>Eukaryota</taxon>
        <taxon>Metazoa</taxon>
        <taxon>Spiralia</taxon>
        <taxon>Lophotrochozoa</taxon>
        <taxon>Mollusca</taxon>
        <taxon>Gastropoda</taxon>
        <taxon>Heterobranchia</taxon>
        <taxon>Euthyneura</taxon>
        <taxon>Panpulmonata</taxon>
        <taxon>Sacoglossa</taxon>
        <taxon>Placobranchoidea</taxon>
        <taxon>Plakobranchidae</taxon>
        <taxon>Elysia</taxon>
    </lineage>
</organism>